<protein>
    <recommendedName>
        <fullName evidence="2">Thiolase N-terminal domain-containing protein</fullName>
    </recommendedName>
</protein>
<dbReference type="Gene3D" id="3.40.47.10">
    <property type="match status" value="1"/>
</dbReference>
<accession>X1IX64</accession>
<gene>
    <name evidence="1" type="ORF">S03H2_61886</name>
</gene>
<name>X1IX64_9ZZZZ</name>
<comment type="caution">
    <text evidence="1">The sequence shown here is derived from an EMBL/GenBank/DDBJ whole genome shotgun (WGS) entry which is preliminary data.</text>
</comment>
<dbReference type="InterPro" id="IPR016039">
    <property type="entry name" value="Thiolase-like"/>
</dbReference>
<evidence type="ECO:0008006" key="2">
    <source>
        <dbReference type="Google" id="ProtNLM"/>
    </source>
</evidence>
<dbReference type="SUPFAM" id="SSF53901">
    <property type="entry name" value="Thiolase-like"/>
    <property type="match status" value="2"/>
</dbReference>
<proteinExistence type="predicted"/>
<dbReference type="PANTHER" id="PTHR42870">
    <property type="entry name" value="ACETYL-COA C-ACETYLTRANSFERASE"/>
    <property type="match status" value="1"/>
</dbReference>
<dbReference type="AlphaFoldDB" id="X1IX64"/>
<reference evidence="1" key="1">
    <citation type="journal article" date="2014" name="Front. Microbiol.">
        <title>High frequency of phylogenetically diverse reductive dehalogenase-homologous genes in deep subseafloor sedimentary metagenomes.</title>
        <authorList>
            <person name="Kawai M."/>
            <person name="Futagami T."/>
            <person name="Toyoda A."/>
            <person name="Takaki Y."/>
            <person name="Nishi S."/>
            <person name="Hori S."/>
            <person name="Arai W."/>
            <person name="Tsubouchi T."/>
            <person name="Morono Y."/>
            <person name="Uchiyama I."/>
            <person name="Ito T."/>
            <person name="Fujiyama A."/>
            <person name="Inagaki F."/>
            <person name="Takami H."/>
        </authorList>
    </citation>
    <scope>NUCLEOTIDE SEQUENCE</scope>
    <source>
        <strain evidence="1">Expedition CK06-06</strain>
    </source>
</reference>
<feature type="non-terminal residue" evidence="1">
    <location>
        <position position="1"/>
    </location>
</feature>
<dbReference type="PANTHER" id="PTHR42870:SF6">
    <property type="entry name" value="ACETYL-COA C-ACYLTRANSFERASE"/>
    <property type="match status" value="1"/>
</dbReference>
<dbReference type="GO" id="GO:0016746">
    <property type="term" value="F:acyltransferase activity"/>
    <property type="evidence" value="ECO:0007669"/>
    <property type="project" value="InterPro"/>
</dbReference>
<dbReference type="EMBL" id="BARU01039985">
    <property type="protein sequence ID" value="GAH87021.1"/>
    <property type="molecule type" value="Genomic_DNA"/>
</dbReference>
<organism evidence="1">
    <name type="scientific">marine sediment metagenome</name>
    <dbReference type="NCBI Taxonomy" id="412755"/>
    <lineage>
        <taxon>unclassified sequences</taxon>
        <taxon>metagenomes</taxon>
        <taxon>ecological metagenomes</taxon>
    </lineage>
</organism>
<sequence>GTPTEEQMAYVSMKNHGNAMLNPIAQSPMKISLDDVLFSRIICHPFKMLDCCLYSEASAALILASEDKVKELGVEKPIWITGVGAANTDCFIGNREEIGRLYSNIYAAKAAYKMAGLDYNNIKSQIDLAELHDAFSGHYLS</sequence>
<evidence type="ECO:0000313" key="1">
    <source>
        <dbReference type="EMBL" id="GAH87021.1"/>
    </source>
</evidence>